<accession>A0A9X0AI38</accession>
<protein>
    <submittedName>
        <fullName evidence="2">Uncharacterized protein</fullName>
    </submittedName>
</protein>
<evidence type="ECO:0000313" key="2">
    <source>
        <dbReference type="EMBL" id="KAJ8062739.1"/>
    </source>
</evidence>
<feature type="compositionally biased region" description="Low complexity" evidence="1">
    <location>
        <begin position="12"/>
        <end position="46"/>
    </location>
</feature>
<name>A0A9X0AI38_9HELO</name>
<organism evidence="2 3">
    <name type="scientific">Sclerotinia nivalis</name>
    <dbReference type="NCBI Taxonomy" id="352851"/>
    <lineage>
        <taxon>Eukaryota</taxon>
        <taxon>Fungi</taxon>
        <taxon>Dikarya</taxon>
        <taxon>Ascomycota</taxon>
        <taxon>Pezizomycotina</taxon>
        <taxon>Leotiomycetes</taxon>
        <taxon>Helotiales</taxon>
        <taxon>Sclerotiniaceae</taxon>
        <taxon>Sclerotinia</taxon>
    </lineage>
</organism>
<dbReference type="Proteomes" id="UP001152300">
    <property type="component" value="Unassembled WGS sequence"/>
</dbReference>
<dbReference type="OrthoDB" id="2872121at2759"/>
<comment type="caution">
    <text evidence="2">The sequence shown here is derived from an EMBL/GenBank/DDBJ whole genome shotgun (WGS) entry which is preliminary data.</text>
</comment>
<reference evidence="2" key="1">
    <citation type="submission" date="2022-11" db="EMBL/GenBank/DDBJ databases">
        <title>Genome Resource of Sclerotinia nivalis Strain SnTB1, a Plant Pathogen Isolated from American Ginseng.</title>
        <authorList>
            <person name="Fan S."/>
        </authorList>
    </citation>
    <scope>NUCLEOTIDE SEQUENCE</scope>
    <source>
        <strain evidence="2">SnTB1</strain>
    </source>
</reference>
<gene>
    <name evidence="2" type="ORF">OCU04_008002</name>
</gene>
<evidence type="ECO:0000313" key="3">
    <source>
        <dbReference type="Proteomes" id="UP001152300"/>
    </source>
</evidence>
<feature type="compositionally biased region" description="Basic and acidic residues" evidence="1">
    <location>
        <begin position="1"/>
        <end position="11"/>
    </location>
</feature>
<feature type="region of interest" description="Disordered" evidence="1">
    <location>
        <begin position="1"/>
        <end position="54"/>
    </location>
</feature>
<dbReference type="EMBL" id="JAPEIS010000009">
    <property type="protein sequence ID" value="KAJ8062739.1"/>
    <property type="molecule type" value="Genomic_DNA"/>
</dbReference>
<proteinExistence type="predicted"/>
<dbReference type="AlphaFoldDB" id="A0A9X0AI38"/>
<sequence length="78" mass="8045">MGLGEDIKGFGESEMQQGGNNGNNVGNNMENNMGNSMGNNMGNNSNGMGGSTKDTMVDSGMFSHLATLCSLDSDISFA</sequence>
<evidence type="ECO:0000256" key="1">
    <source>
        <dbReference type="SAM" id="MobiDB-lite"/>
    </source>
</evidence>
<keyword evidence="3" id="KW-1185">Reference proteome</keyword>